<dbReference type="AlphaFoldDB" id="A0A927GVR1"/>
<feature type="domain" description="CHAT" evidence="1">
    <location>
        <begin position="519"/>
        <end position="785"/>
    </location>
</feature>
<organism evidence="2 3">
    <name type="scientific">Spongiibacter pelagi</name>
    <dbReference type="NCBI Taxonomy" id="2760804"/>
    <lineage>
        <taxon>Bacteria</taxon>
        <taxon>Pseudomonadati</taxon>
        <taxon>Pseudomonadota</taxon>
        <taxon>Gammaproteobacteria</taxon>
        <taxon>Cellvibrionales</taxon>
        <taxon>Spongiibacteraceae</taxon>
        <taxon>Spongiibacter</taxon>
    </lineage>
</organism>
<dbReference type="RefSeq" id="WP_190762612.1">
    <property type="nucleotide sequence ID" value="NZ_JACXLD010000001.1"/>
</dbReference>
<dbReference type="EMBL" id="JACXLD010000001">
    <property type="protein sequence ID" value="MBD2858152.1"/>
    <property type="molecule type" value="Genomic_DNA"/>
</dbReference>
<reference evidence="2" key="1">
    <citation type="submission" date="2020-09" db="EMBL/GenBank/DDBJ databases">
        <authorList>
            <person name="Yoon J.-W."/>
        </authorList>
    </citation>
    <scope>NUCLEOTIDE SEQUENCE</scope>
    <source>
        <strain evidence="2">KMU-158</strain>
    </source>
</reference>
<evidence type="ECO:0000259" key="1">
    <source>
        <dbReference type="Pfam" id="PF12770"/>
    </source>
</evidence>
<dbReference type="PANTHER" id="PTHR10098">
    <property type="entry name" value="RAPSYN-RELATED"/>
    <property type="match status" value="1"/>
</dbReference>
<dbReference type="Gene3D" id="1.25.40.10">
    <property type="entry name" value="Tetratricopeptide repeat domain"/>
    <property type="match status" value="1"/>
</dbReference>
<dbReference type="Pfam" id="PF12770">
    <property type="entry name" value="CHAT"/>
    <property type="match status" value="1"/>
</dbReference>
<dbReference type="InterPro" id="IPR024983">
    <property type="entry name" value="CHAT_dom"/>
</dbReference>
<protein>
    <submittedName>
        <fullName evidence="2">CHAT domain-containing protein</fullName>
    </submittedName>
</protein>
<dbReference type="Proteomes" id="UP000610558">
    <property type="component" value="Unassembled WGS sequence"/>
</dbReference>
<comment type="caution">
    <text evidence="2">The sequence shown here is derived from an EMBL/GenBank/DDBJ whole genome shotgun (WGS) entry which is preliminary data.</text>
</comment>
<accession>A0A927GVR1</accession>
<dbReference type="InterPro" id="IPR011990">
    <property type="entry name" value="TPR-like_helical_dom_sf"/>
</dbReference>
<keyword evidence="3" id="KW-1185">Reference proteome</keyword>
<evidence type="ECO:0000313" key="3">
    <source>
        <dbReference type="Proteomes" id="UP000610558"/>
    </source>
</evidence>
<sequence>MRKFGLIFSLFLTGCVSFDISGKWAAENALKGNYKIDYTQHHPYEIQELCTNLLKVQNFKGFDYCISQLEKHHVVDGRLVNKLARDTAYMSEDYTTALIYGLKAEAALNRGQAKLVPLFLSKALIGVNGNPGMLVNGEVYKNDRYYPASVSIRTLGVGAVYEGVYGSKDKAHDYLKQLQNLDISGLASSSLEPEKRAWLTKIFISIKKYELAYNEITQEKSVGDKLKHEAILKLNPAYYLVSAATGWSYDDQEVWSKIEADAMLCHTLYKLEAESASVCYESFLQSPIIDIYGALKFTALKELGNIQLAQGAEDKALASLSEAVELLEEQRSSLSLDTSKLGFVTDKQSVYRDIVDIYVRKNRPDRAIEYAERGKARALVDLLASRETLSPSNNSSELQTLIASLDEAETRFSSANISKDTQRAATRGLLRKYKDQMNSQAPEFTSLRVVTSPSITQLQDQLAKDEGLLEYFGTEDDLWVFILSKQGVSAAKLPQTHLKSLVTNMRHDLQNPSSNAFEKSSKDLYKGLITPIEDNIAAFKRITIVPHGSLHYVPFSALYNGDSYLIDKFELRVLPSASVLPFLSNSSEETAQSMLLLGNPDLNNADMDLPGAEIEALAIAKMNPDSKVLLRKNASEHLVKTNAGGYRYIHIASHGVFDPDDPMSSSLLLSEGGGDDGLLSVAELFDLRLNADLVTLSACETGLGDITAGDDVIGFTRGFLYAGAESIISSLWKVSDAATNTLMQTFYKALPSQGKSKALRNAQLALKDGSYSHPYYWAAFQLTGQYD</sequence>
<proteinExistence type="predicted"/>
<evidence type="ECO:0000313" key="2">
    <source>
        <dbReference type="EMBL" id="MBD2858152.1"/>
    </source>
</evidence>
<dbReference type="PROSITE" id="PS51257">
    <property type="entry name" value="PROKAR_LIPOPROTEIN"/>
    <property type="match status" value="1"/>
</dbReference>
<name>A0A927GVR1_9GAMM</name>
<gene>
    <name evidence="2" type="ORF">IB286_03960</name>
</gene>